<keyword evidence="2" id="KW-1185">Reference proteome</keyword>
<comment type="caution">
    <text evidence="1">The sequence shown here is derived from an EMBL/GenBank/DDBJ whole genome shotgun (WGS) entry which is preliminary data.</text>
</comment>
<dbReference type="EMBL" id="JALJOV010000442">
    <property type="protein sequence ID" value="KAK9863682.1"/>
    <property type="molecule type" value="Genomic_DNA"/>
</dbReference>
<protein>
    <submittedName>
        <fullName evidence="1">Uncharacterized protein</fullName>
    </submittedName>
</protein>
<accession>A0AAW1T1Q6</accession>
<name>A0AAW1T1Q6_9CHLO</name>
<sequence>MSPQCQESIPRRTWLLSGLALTDWMSGQQAAEANPFQDLIVSRVRPELEKDEAIVMLMDAKGTLTELRDLAATSTDSKERFNARNRLPGMAKRLREVGPAAPVVAAAVSGNLREAGVSRMYGGQGGLEAATDAVYSSIGRVITISGRTIRKEAQASPLLADQAISHIDDLLTQLPATDSAKGQQARMPACVAVSCVRLKWVEPP</sequence>
<reference evidence="1 2" key="1">
    <citation type="journal article" date="2024" name="Nat. Commun.">
        <title>Phylogenomics reveals the evolutionary origins of lichenization in chlorophyte algae.</title>
        <authorList>
            <person name="Puginier C."/>
            <person name="Libourel C."/>
            <person name="Otte J."/>
            <person name="Skaloud P."/>
            <person name="Haon M."/>
            <person name="Grisel S."/>
            <person name="Petersen M."/>
            <person name="Berrin J.G."/>
            <person name="Delaux P.M."/>
            <person name="Dal Grande F."/>
            <person name="Keller J."/>
        </authorList>
    </citation>
    <scope>NUCLEOTIDE SEQUENCE [LARGE SCALE GENOMIC DNA]</scope>
    <source>
        <strain evidence="1 2">SAG 2523</strain>
    </source>
</reference>
<evidence type="ECO:0000313" key="1">
    <source>
        <dbReference type="EMBL" id="KAK9863682.1"/>
    </source>
</evidence>
<organism evidence="1 2">
    <name type="scientific">Apatococcus fuscideae</name>
    <dbReference type="NCBI Taxonomy" id="2026836"/>
    <lineage>
        <taxon>Eukaryota</taxon>
        <taxon>Viridiplantae</taxon>
        <taxon>Chlorophyta</taxon>
        <taxon>core chlorophytes</taxon>
        <taxon>Trebouxiophyceae</taxon>
        <taxon>Chlorellales</taxon>
        <taxon>Chlorellaceae</taxon>
        <taxon>Apatococcus</taxon>
    </lineage>
</organism>
<dbReference type="AlphaFoldDB" id="A0AAW1T1Q6"/>
<proteinExistence type="predicted"/>
<gene>
    <name evidence="1" type="ORF">WJX84_003926</name>
</gene>
<dbReference type="Proteomes" id="UP001485043">
    <property type="component" value="Unassembled WGS sequence"/>
</dbReference>
<evidence type="ECO:0000313" key="2">
    <source>
        <dbReference type="Proteomes" id="UP001485043"/>
    </source>
</evidence>